<organism evidence="10 11">
    <name type="scientific">Halobacterium jilantaiense</name>
    <dbReference type="NCBI Taxonomy" id="355548"/>
    <lineage>
        <taxon>Archaea</taxon>
        <taxon>Methanobacteriati</taxon>
        <taxon>Methanobacteriota</taxon>
        <taxon>Stenosarchaea group</taxon>
        <taxon>Halobacteria</taxon>
        <taxon>Halobacteriales</taxon>
        <taxon>Halobacteriaceae</taxon>
        <taxon>Halobacterium</taxon>
    </lineage>
</organism>
<dbReference type="RefSeq" id="WP_089668363.1">
    <property type="nucleotide sequence ID" value="NZ_FOJA01000001.1"/>
</dbReference>
<dbReference type="PANTHER" id="PTHR43470">
    <property type="entry name" value="PHOSPHATE TRANSPORT SYSTEM PERMEASE PROTEIN PSTA-RELATED"/>
    <property type="match status" value="1"/>
</dbReference>
<feature type="transmembrane region" description="Helical" evidence="8">
    <location>
        <begin position="59"/>
        <end position="80"/>
    </location>
</feature>
<feature type="transmembrane region" description="Helical" evidence="8">
    <location>
        <begin position="335"/>
        <end position="356"/>
    </location>
</feature>
<feature type="transmembrane region" description="Helical" evidence="8">
    <location>
        <begin position="521"/>
        <end position="543"/>
    </location>
</feature>
<evidence type="ECO:0000313" key="11">
    <source>
        <dbReference type="Proteomes" id="UP000198518"/>
    </source>
</evidence>
<reference evidence="10 11" key="1">
    <citation type="submission" date="2016-10" db="EMBL/GenBank/DDBJ databases">
        <authorList>
            <person name="de Groot N.N."/>
        </authorList>
    </citation>
    <scope>NUCLEOTIDE SEQUENCE [LARGE SCALE GENOMIC DNA]</scope>
    <source>
        <strain evidence="10 11">CGMCC 1.5337</strain>
    </source>
</reference>
<evidence type="ECO:0000256" key="5">
    <source>
        <dbReference type="ARBA" id="ARBA00022692"/>
    </source>
</evidence>
<feature type="transmembrane region" description="Helical" evidence="8">
    <location>
        <begin position="193"/>
        <end position="212"/>
    </location>
</feature>
<dbReference type="EMBL" id="FOJA01000001">
    <property type="protein sequence ID" value="SEW04481.1"/>
    <property type="molecule type" value="Genomic_DNA"/>
</dbReference>
<evidence type="ECO:0000259" key="9">
    <source>
        <dbReference type="PROSITE" id="PS50928"/>
    </source>
</evidence>
<protein>
    <recommendedName>
        <fullName evidence="8">Phosphate transport system permease protein PstA</fullName>
    </recommendedName>
</protein>
<dbReference type="PANTHER" id="PTHR43470:SF5">
    <property type="entry name" value="PHOSPHATE TRANSPORT SYSTEM PERMEASE PROTEIN PSTA"/>
    <property type="match status" value="1"/>
</dbReference>
<gene>
    <name evidence="10" type="ORF">SAMN04487945_1109</name>
</gene>
<dbReference type="Proteomes" id="UP000198518">
    <property type="component" value="Unassembled WGS sequence"/>
</dbReference>
<feature type="transmembrane region" description="Helical" evidence="8">
    <location>
        <begin position="376"/>
        <end position="397"/>
    </location>
</feature>
<evidence type="ECO:0000256" key="6">
    <source>
        <dbReference type="ARBA" id="ARBA00022989"/>
    </source>
</evidence>
<dbReference type="NCBIfam" id="TIGR00974">
    <property type="entry name" value="3a0107s02c"/>
    <property type="match status" value="1"/>
</dbReference>
<evidence type="ECO:0000256" key="2">
    <source>
        <dbReference type="ARBA" id="ARBA00007069"/>
    </source>
</evidence>
<dbReference type="InterPro" id="IPR005672">
    <property type="entry name" value="Phosphate_PstA"/>
</dbReference>
<comment type="subcellular location">
    <subcellularLocation>
        <location evidence="1 8">Cell membrane</location>
        <topology evidence="1 8">Multi-pass membrane protein</topology>
    </subcellularLocation>
</comment>
<proteinExistence type="inferred from homology"/>
<feature type="transmembrane region" description="Helical" evidence="8">
    <location>
        <begin position="224"/>
        <end position="245"/>
    </location>
</feature>
<accession>A0A1I0NSG1</accession>
<evidence type="ECO:0000313" key="10">
    <source>
        <dbReference type="EMBL" id="SEW04481.1"/>
    </source>
</evidence>
<evidence type="ECO:0000256" key="8">
    <source>
        <dbReference type="RuleBase" id="RU363043"/>
    </source>
</evidence>
<feature type="transmembrane region" description="Helical" evidence="8">
    <location>
        <begin position="278"/>
        <end position="303"/>
    </location>
</feature>
<feature type="domain" description="ABC transmembrane type-1" evidence="9">
    <location>
        <begin position="331"/>
        <end position="540"/>
    </location>
</feature>
<dbReference type="OrthoDB" id="11402at2157"/>
<dbReference type="SUPFAM" id="SSF161098">
    <property type="entry name" value="MetI-like"/>
    <property type="match status" value="1"/>
</dbReference>
<name>A0A1I0NSG1_9EURY</name>
<dbReference type="InterPro" id="IPR000515">
    <property type="entry name" value="MetI-like"/>
</dbReference>
<keyword evidence="5 8" id="KW-0812">Transmembrane</keyword>
<dbReference type="Gene3D" id="1.10.3720.10">
    <property type="entry name" value="MetI-like"/>
    <property type="match status" value="1"/>
</dbReference>
<dbReference type="InterPro" id="IPR035906">
    <property type="entry name" value="MetI-like_sf"/>
</dbReference>
<dbReference type="GO" id="GO:0035435">
    <property type="term" value="P:phosphate ion transmembrane transport"/>
    <property type="evidence" value="ECO:0007669"/>
    <property type="project" value="InterPro"/>
</dbReference>
<dbReference type="PROSITE" id="PS50928">
    <property type="entry name" value="ABC_TM1"/>
    <property type="match status" value="1"/>
</dbReference>
<feature type="transmembrane region" description="Helical" evidence="8">
    <location>
        <begin position="92"/>
        <end position="112"/>
    </location>
</feature>
<dbReference type="CDD" id="cd06261">
    <property type="entry name" value="TM_PBP2"/>
    <property type="match status" value="1"/>
</dbReference>
<feature type="transmembrane region" description="Helical" evidence="8">
    <location>
        <begin position="118"/>
        <end position="139"/>
    </location>
</feature>
<dbReference type="GO" id="GO:0005886">
    <property type="term" value="C:plasma membrane"/>
    <property type="evidence" value="ECO:0007669"/>
    <property type="project" value="UniProtKB-SubCell"/>
</dbReference>
<evidence type="ECO:0000256" key="1">
    <source>
        <dbReference type="ARBA" id="ARBA00004651"/>
    </source>
</evidence>
<evidence type="ECO:0000256" key="7">
    <source>
        <dbReference type="ARBA" id="ARBA00023136"/>
    </source>
</evidence>
<sequence length="551" mass="56636">MAADTTTDVTEGFGQVSRSVGRLFRYLLLAATLFGIVFVTILLVYVANDAIQPLTADPGWHLTFFLTLVTPTLAVSAFVYRRDADAFTTGALAVGLVVVALMFSGGASMIFVDIVEPLTWLALLVALAVPAAVTIAVVAYDHRLPFAAQFAVTTAAFYLSLFGLPGPLGSLADAPTIVPGVYGLLAGVPVAPAPWMLVALTVGGPIAAIGATAVSRDRGRRTQLLAGVGFLAVAGGGGVLGPVLGVHPLPATVVASVGLVPPVVYAANVALNAPRERVGLLLPATIVVGTLVGAVAVDALAFAGPQSWIDWAFLTSAHSNTAENAGFYPAIGGSILLMLTVAVFAFPVGVGAAVYLEEYAPDNAFTRAIDVNISNLAGVPSVVYGLLGLGLFVTYLGQSAGTVLLGGLTLGLLILPIVIISAREAIRSVPEEQRAASYGMGATKWQTVKNVVLPRSFSGILTGTILALGRAIGETAPLIMIGAPNVKYSLPTGISEAASAMPLQVYAWSSLYAGPDFYNKVVPAGVVVLVAVLLAMNSVAIVLRNKYQTGE</sequence>
<feature type="transmembrane region" description="Helical" evidence="8">
    <location>
        <begin position="403"/>
        <end position="422"/>
    </location>
</feature>
<feature type="transmembrane region" description="Helical" evidence="8">
    <location>
        <begin position="146"/>
        <end position="164"/>
    </location>
</feature>
<evidence type="ECO:0000256" key="3">
    <source>
        <dbReference type="ARBA" id="ARBA00022448"/>
    </source>
</evidence>
<keyword evidence="6 8" id="KW-1133">Transmembrane helix</keyword>
<dbReference type="GO" id="GO:0005315">
    <property type="term" value="F:phosphate transmembrane transporter activity"/>
    <property type="evidence" value="ECO:0007669"/>
    <property type="project" value="InterPro"/>
</dbReference>
<dbReference type="Pfam" id="PF00528">
    <property type="entry name" value="BPD_transp_1"/>
    <property type="match status" value="1"/>
</dbReference>
<comment type="similarity">
    <text evidence="2 8">Belongs to the binding-protein-dependent transport system permease family. CysTW subfamily.</text>
</comment>
<keyword evidence="11" id="KW-1185">Reference proteome</keyword>
<keyword evidence="4 8" id="KW-1003">Cell membrane</keyword>
<keyword evidence="3" id="KW-0813">Transport</keyword>
<keyword evidence="7 8" id="KW-0472">Membrane</keyword>
<feature type="transmembrane region" description="Helical" evidence="8">
    <location>
        <begin position="251"/>
        <end position="271"/>
    </location>
</feature>
<comment type="caution">
    <text evidence="8">Lacks conserved residue(s) required for the propagation of feature annotation.</text>
</comment>
<evidence type="ECO:0000256" key="4">
    <source>
        <dbReference type="ARBA" id="ARBA00022475"/>
    </source>
</evidence>
<dbReference type="STRING" id="355548.SAMN04487945_1109"/>
<feature type="transmembrane region" description="Helical" evidence="8">
    <location>
        <begin position="26"/>
        <end position="47"/>
    </location>
</feature>
<dbReference type="AlphaFoldDB" id="A0A1I0NSG1"/>